<proteinExistence type="predicted"/>
<evidence type="ECO:0000313" key="1">
    <source>
        <dbReference type="EMBL" id="EET79437.1"/>
    </source>
</evidence>
<dbReference type="Proteomes" id="UP000003107">
    <property type="component" value="Unassembled WGS sequence"/>
</dbReference>
<accession>C6RGV2</accession>
<sequence length="42" mass="4807">MLHPLRISSVSTFVKYLLPITFLSKKTFGFSLCINKQVSTFL</sequence>
<name>C6RGV2_9BACT</name>
<dbReference type="AlphaFoldDB" id="C6RGV2"/>
<dbReference type="EMBL" id="ACVQ01000021">
    <property type="protein sequence ID" value="EET79437.1"/>
    <property type="molecule type" value="Genomic_DNA"/>
</dbReference>
<comment type="caution">
    <text evidence="1">The sequence shown here is derived from an EMBL/GenBank/DDBJ whole genome shotgun (WGS) entry which is preliminary data.</text>
</comment>
<gene>
    <name evidence="1" type="ORF">CAMSH0001_0940</name>
</gene>
<protein>
    <submittedName>
        <fullName evidence="1">Uncharacterized protein</fullName>
    </submittedName>
</protein>
<reference evidence="1 2" key="1">
    <citation type="submission" date="2009-07" db="EMBL/GenBank/DDBJ databases">
        <authorList>
            <person name="Madupu R."/>
            <person name="Sebastian Y."/>
            <person name="Durkin A.S."/>
            <person name="Torralba M."/>
            <person name="Methe B."/>
            <person name="Sutton G.G."/>
            <person name="Strausberg R.L."/>
            <person name="Nelson K.E."/>
        </authorList>
    </citation>
    <scope>NUCLEOTIDE SEQUENCE [LARGE SCALE GENOMIC DNA]</scope>
    <source>
        <strain evidence="1 2">RM3277</strain>
    </source>
</reference>
<evidence type="ECO:0000313" key="2">
    <source>
        <dbReference type="Proteomes" id="UP000003107"/>
    </source>
</evidence>
<organism evidence="1 2">
    <name type="scientific">Campylobacter showae RM3277</name>
    <dbReference type="NCBI Taxonomy" id="553219"/>
    <lineage>
        <taxon>Bacteria</taxon>
        <taxon>Pseudomonadati</taxon>
        <taxon>Campylobacterota</taxon>
        <taxon>Epsilonproteobacteria</taxon>
        <taxon>Campylobacterales</taxon>
        <taxon>Campylobacteraceae</taxon>
        <taxon>Campylobacter</taxon>
    </lineage>
</organism>
<keyword evidence="2" id="KW-1185">Reference proteome</keyword>